<reference evidence="5 6" key="1">
    <citation type="submission" date="2019-07" db="EMBL/GenBank/DDBJ databases">
        <title>Genomes of Cafeteria roenbergensis.</title>
        <authorList>
            <person name="Fischer M.G."/>
            <person name="Hackl T."/>
            <person name="Roman M."/>
        </authorList>
    </citation>
    <scope>NUCLEOTIDE SEQUENCE [LARGE SCALE GENOMIC DNA]</scope>
    <source>
        <strain evidence="5 6">E4-10P</strain>
    </source>
</reference>
<dbReference type="InterPro" id="IPR001487">
    <property type="entry name" value="Bromodomain"/>
</dbReference>
<dbReference type="SMART" id="SM00297">
    <property type="entry name" value="BROMO"/>
    <property type="match status" value="1"/>
</dbReference>
<feature type="domain" description="Bromo" evidence="4">
    <location>
        <begin position="458"/>
        <end position="530"/>
    </location>
</feature>
<feature type="compositionally biased region" description="Acidic residues" evidence="3">
    <location>
        <begin position="1130"/>
        <end position="1140"/>
    </location>
</feature>
<evidence type="ECO:0000313" key="6">
    <source>
        <dbReference type="Proteomes" id="UP000322899"/>
    </source>
</evidence>
<keyword evidence="1 2" id="KW-0103">Bromodomain</keyword>
<dbReference type="CDD" id="cd04369">
    <property type="entry name" value="Bromodomain"/>
    <property type="match status" value="1"/>
</dbReference>
<sequence length="1446" mass="153477">MASGLAPPTNIFVFTKLHKVLEVLEKQCHLAQVACSRLDTPHEGRPGTVVDLYRVAAMLGASPRDCKFRTCEEFARALRAAVREGPSNKDVVVATETLLRDKLPRAITSQPHEVMQALAQIVEQLLADKEFKSSFGSPPTDAIARGYSQAVRHPVGLLPILSRLRRRGGYALASEAALDLRRIGSNCLTFNVHNGIKAAAPAVKELRRLALRYLGVLDAKLAAFVDTKQFALSDSSWVSGKHEGADVTAVRQQLVGALETIVDGDGMTSFVWPLDNTDFFAKYSEHAAAVGVLGRPVALLEAIEDLHCRLLPSRSGAIALILAPFQTGATVWRALGDAGVASSCDAELQRALRILSADLGIPVKDLQDTARLNAGQAAATSLSRQHGGPPSSASAADAASAASPADHAPQHKRRHTEQVGKSVHLDAVAKANKKAVLAVLKKLEAAKAPVRLGPNAGRLIQPASIFLAPVESTPDFASDYYTKIRKPMDLGTIRCKVVHNEYCLVQDLVADVRLMLANCRTFNKGNEDVLFFADELAKAFENVTKSSKQFQQSGSSFLNPAASNKGTGKPSRFFKYPAAAKGYLQALARMKEAGGGAKHSSSVAQHSRKRPRDDASSVASGSSSKRAAIPIRCRPSSSAAAKPEVPDPMHGPLTDLMRRACMRVLSALDKEPVAASIFKETFDSRPKSMAAALRRPELEAHLLAAHKAGQAVHEKSCKVIGELTLPILKAGLTDKGSRTSSLRFGTATHFQAFASRMIRSVAGLYTCSEAKQAVAGSQQGEEIVQHLANQSRRVYWLFAHLWAEHALVEAVRALRRHGAKYPADEPACSAKAAPLMAQVTKLRAEREAHVGDLNLWHQDDAIAILSRHIGNERSMKRHSEVMWAFSDKFSRLFPTVDWPNYESVVGSKPTDLPSVRDRLTFLRRTGHPPLSGPVTVRDIIAETRRVFANCKKFNANQQHMDLEPPTVNFWKLADKASLIAENELGIATVELWWVRESLPKHAALVAKAKAEAGAREEAERLRAESIAARTAARPAPVAPKAKAKPMKAPEETLSGLRQATLGSARDLLEGVTHSALWPRPMQRMDADADQDDDASVSKALWGAGDGWNDSASADSPLLGGDGAADPHADADDDDDDDDAEEDLAWAAGAVAAPAHFGAAGMFASPAEVPAQSATSLSEAAEDTSGAGWSVPLSDEQAAALKQAAAGSGSLVCEACGDSAWQVSVRLPASSSSSGSPSTRTVAMLQLDASVHTALDKTVGRAFTSSVPAAASSMGQLAWSSEAEAATAAADTIRVPSLAVLKVREDPSAASGGWAAAASLVSRSSHGSSQRPALMLKLALQCRGGSRPAGDAELSGECVVPVGPPSKAWRIEPGWAATIEALRSDAKVRPASSARAFGAPDSDARLAAKAAMGAHLASLAADVALVWGGAASDRLLEPGRCIVVPLA</sequence>
<feature type="region of interest" description="Disordered" evidence="3">
    <location>
        <begin position="1026"/>
        <end position="1052"/>
    </location>
</feature>
<evidence type="ECO:0000256" key="3">
    <source>
        <dbReference type="SAM" id="MobiDB-lite"/>
    </source>
</evidence>
<dbReference type="EMBL" id="VLTO01000003">
    <property type="protein sequence ID" value="KAA0177654.1"/>
    <property type="molecule type" value="Genomic_DNA"/>
</dbReference>
<proteinExistence type="predicted"/>
<feature type="region of interest" description="Disordered" evidence="3">
    <location>
        <begin position="1085"/>
        <end position="1140"/>
    </location>
</feature>
<evidence type="ECO:0000259" key="4">
    <source>
        <dbReference type="PROSITE" id="PS50014"/>
    </source>
</evidence>
<evidence type="ECO:0000256" key="2">
    <source>
        <dbReference type="PROSITE-ProRule" id="PRU00035"/>
    </source>
</evidence>
<accession>A0A5A8EK61</accession>
<protein>
    <recommendedName>
        <fullName evidence="4">Bromo domain-containing protein</fullName>
    </recommendedName>
</protein>
<feature type="compositionally biased region" description="Low complexity" evidence="3">
    <location>
        <begin position="386"/>
        <end position="407"/>
    </location>
</feature>
<evidence type="ECO:0000256" key="1">
    <source>
        <dbReference type="ARBA" id="ARBA00023117"/>
    </source>
</evidence>
<dbReference type="SUPFAM" id="SSF47370">
    <property type="entry name" value="Bromodomain"/>
    <property type="match status" value="2"/>
</dbReference>
<feature type="region of interest" description="Disordered" evidence="3">
    <location>
        <begin position="377"/>
        <end position="421"/>
    </location>
</feature>
<dbReference type="Gene3D" id="1.20.920.10">
    <property type="entry name" value="Bromodomain-like"/>
    <property type="match status" value="2"/>
</dbReference>
<comment type="caution">
    <text evidence="5">The sequence shown here is derived from an EMBL/GenBank/DDBJ whole genome shotgun (WGS) entry which is preliminary data.</text>
</comment>
<evidence type="ECO:0000313" key="5">
    <source>
        <dbReference type="EMBL" id="KAA0177654.1"/>
    </source>
</evidence>
<dbReference type="PANTHER" id="PTHR45926">
    <property type="entry name" value="OSJNBA0053K19.4 PROTEIN"/>
    <property type="match status" value="1"/>
</dbReference>
<dbReference type="OrthoDB" id="68039at2759"/>
<feature type="compositionally biased region" description="Low complexity" evidence="3">
    <location>
        <begin position="616"/>
        <end position="628"/>
    </location>
</feature>
<dbReference type="Proteomes" id="UP000322899">
    <property type="component" value="Unassembled WGS sequence"/>
</dbReference>
<feature type="compositionally biased region" description="Low complexity" evidence="3">
    <location>
        <begin position="1026"/>
        <end position="1040"/>
    </location>
</feature>
<gene>
    <name evidence="5" type="ORF">FNF27_00827</name>
</gene>
<organism evidence="5 6">
    <name type="scientific">Cafeteria roenbergensis</name>
    <name type="common">Marine flagellate</name>
    <dbReference type="NCBI Taxonomy" id="33653"/>
    <lineage>
        <taxon>Eukaryota</taxon>
        <taxon>Sar</taxon>
        <taxon>Stramenopiles</taxon>
        <taxon>Bigyra</taxon>
        <taxon>Opalozoa</taxon>
        <taxon>Bicosoecida</taxon>
        <taxon>Cafeteriaceae</taxon>
        <taxon>Cafeteria</taxon>
    </lineage>
</organism>
<dbReference type="PRINTS" id="PR00503">
    <property type="entry name" value="BROMODOMAIN"/>
</dbReference>
<feature type="region of interest" description="Disordered" evidence="3">
    <location>
        <begin position="594"/>
        <end position="652"/>
    </location>
</feature>
<dbReference type="PROSITE" id="PS50014">
    <property type="entry name" value="BROMODOMAIN_2"/>
    <property type="match status" value="1"/>
</dbReference>
<name>A0A5A8EK61_CAFRO</name>
<dbReference type="InterPro" id="IPR036427">
    <property type="entry name" value="Bromodomain-like_sf"/>
</dbReference>
<dbReference type="Pfam" id="PF00439">
    <property type="entry name" value="Bromodomain"/>
    <property type="match status" value="1"/>
</dbReference>